<organism evidence="2 3">
    <name type="scientific">Terrimonas ginsenosidimutans</name>
    <dbReference type="NCBI Taxonomy" id="2908004"/>
    <lineage>
        <taxon>Bacteria</taxon>
        <taxon>Pseudomonadati</taxon>
        <taxon>Bacteroidota</taxon>
        <taxon>Chitinophagia</taxon>
        <taxon>Chitinophagales</taxon>
        <taxon>Chitinophagaceae</taxon>
        <taxon>Terrimonas</taxon>
    </lineage>
</organism>
<gene>
    <name evidence="2" type="ORF">LZZ85_26500</name>
</gene>
<dbReference type="EMBL" id="JAKLTR010000027">
    <property type="protein sequence ID" value="MCG2617880.1"/>
    <property type="molecule type" value="Genomic_DNA"/>
</dbReference>
<reference evidence="2" key="1">
    <citation type="submission" date="2022-01" db="EMBL/GenBank/DDBJ databases">
        <authorList>
            <person name="Jo J.-H."/>
            <person name="Im W.-T."/>
        </authorList>
    </citation>
    <scope>NUCLEOTIDE SEQUENCE</scope>
    <source>
        <strain evidence="2">NA20</strain>
    </source>
</reference>
<keyword evidence="1" id="KW-0472">Membrane</keyword>
<evidence type="ECO:0000256" key="1">
    <source>
        <dbReference type="SAM" id="Phobius"/>
    </source>
</evidence>
<evidence type="ECO:0000313" key="3">
    <source>
        <dbReference type="Proteomes" id="UP001165367"/>
    </source>
</evidence>
<evidence type="ECO:0000313" key="2">
    <source>
        <dbReference type="EMBL" id="MCG2617880.1"/>
    </source>
</evidence>
<sequence>MKTNLYKHLLYTWLLSHLLHPLMFFIDCQLVQSNQLFFSWEPSSIIAFSAFGILVSVPAAFISMFSLRILVRSDLPVRLSFITWLIVVPLSAAAGGAFVMKFVVGFFDPTFLGIFVPGMMAGVASVLIRYKQFAKLVRSVNDKSVPSYGQFYYGR</sequence>
<feature type="transmembrane region" description="Helical" evidence="1">
    <location>
        <begin position="9"/>
        <end position="26"/>
    </location>
</feature>
<protein>
    <submittedName>
        <fullName evidence="2">Uncharacterized protein</fullName>
    </submittedName>
</protein>
<keyword evidence="3" id="KW-1185">Reference proteome</keyword>
<comment type="caution">
    <text evidence="2">The sequence shown here is derived from an EMBL/GenBank/DDBJ whole genome shotgun (WGS) entry which is preliminary data.</text>
</comment>
<feature type="transmembrane region" description="Helical" evidence="1">
    <location>
        <begin position="110"/>
        <end position="128"/>
    </location>
</feature>
<accession>A0ABS9L024</accession>
<proteinExistence type="predicted"/>
<name>A0ABS9L024_9BACT</name>
<keyword evidence="1" id="KW-1133">Transmembrane helix</keyword>
<keyword evidence="1" id="KW-0812">Transmembrane</keyword>
<feature type="transmembrane region" description="Helical" evidence="1">
    <location>
        <begin position="46"/>
        <end position="67"/>
    </location>
</feature>
<dbReference type="RefSeq" id="WP_237876788.1">
    <property type="nucleotide sequence ID" value="NZ_JAKLTR010000027.1"/>
</dbReference>
<feature type="transmembrane region" description="Helical" evidence="1">
    <location>
        <begin position="79"/>
        <end position="104"/>
    </location>
</feature>
<dbReference type="Proteomes" id="UP001165367">
    <property type="component" value="Unassembled WGS sequence"/>
</dbReference>